<dbReference type="InterPro" id="IPR050118">
    <property type="entry name" value="Pur/Pyrimidine_PRTase"/>
</dbReference>
<sequence length="241" mass="27309">MSIDERELVVEMLLSLKSFFKFKELEEVLNITVPTLWRYVHGDIKPSIDRARQILSKLLDQEIVNKLKEKLVRSDDEGIIRTYNIVYNTDLLSYASIEALLWAQNMGFSTVATVEVDGIPLATLIAKRLNAKLVVIKKRKEVGYTRFIEVSYITQAPPEVVTLYLPEGSIEYGEKVLVTDDLVRSGRTSAAVFEVIKKAGGRPTGFYALIGIGDDWKPIIERYVGSNYRVLLHITDKKVAK</sequence>
<dbReference type="InterPro" id="IPR029057">
    <property type="entry name" value="PRTase-like"/>
</dbReference>
<organism evidence="4">
    <name type="scientific">Ignisphaera aggregans</name>
    <dbReference type="NCBI Taxonomy" id="334771"/>
    <lineage>
        <taxon>Archaea</taxon>
        <taxon>Thermoproteota</taxon>
        <taxon>Thermoprotei</taxon>
        <taxon>Desulfurococcales</taxon>
        <taxon>Desulfurococcaceae</taxon>
        <taxon>Ignisphaera</taxon>
    </lineage>
</organism>
<evidence type="ECO:0000259" key="3">
    <source>
        <dbReference type="Pfam" id="PF00156"/>
    </source>
</evidence>
<dbReference type="SUPFAM" id="SSF53271">
    <property type="entry name" value="PRTase-like"/>
    <property type="match status" value="1"/>
</dbReference>
<evidence type="ECO:0000313" key="4">
    <source>
        <dbReference type="EMBL" id="HEM66869.1"/>
    </source>
</evidence>
<dbReference type="GO" id="GO:0006166">
    <property type="term" value="P:purine ribonucleoside salvage"/>
    <property type="evidence" value="ECO:0007669"/>
    <property type="project" value="UniProtKB-KW"/>
</dbReference>
<dbReference type="PANTHER" id="PTHR43864">
    <property type="entry name" value="HYPOXANTHINE/GUANINE PHOSPHORIBOSYLTRANSFERASE"/>
    <property type="match status" value="1"/>
</dbReference>
<dbReference type="CDD" id="cd06223">
    <property type="entry name" value="PRTases_typeI"/>
    <property type="match status" value="1"/>
</dbReference>
<proteinExistence type="predicted"/>
<evidence type="ECO:0000256" key="2">
    <source>
        <dbReference type="ARBA" id="ARBA00022726"/>
    </source>
</evidence>
<dbReference type="InterPro" id="IPR000836">
    <property type="entry name" value="PRTase_dom"/>
</dbReference>
<keyword evidence="2" id="KW-0660">Purine salvage</keyword>
<gene>
    <name evidence="4" type="ORF">ENO26_04775</name>
</gene>
<dbReference type="Gene3D" id="3.40.50.2020">
    <property type="match status" value="1"/>
</dbReference>
<name>A0A7J2U2S6_9CREN</name>
<dbReference type="GO" id="GO:0016740">
    <property type="term" value="F:transferase activity"/>
    <property type="evidence" value="ECO:0007669"/>
    <property type="project" value="UniProtKB-KW"/>
</dbReference>
<feature type="domain" description="Phosphoribosyltransferase" evidence="3">
    <location>
        <begin position="108"/>
        <end position="220"/>
    </location>
</feature>
<dbReference type="CDD" id="cd00093">
    <property type="entry name" value="HTH_XRE"/>
    <property type="match status" value="1"/>
</dbReference>
<dbReference type="InterPro" id="IPR001387">
    <property type="entry name" value="Cro/C1-type_HTH"/>
</dbReference>
<dbReference type="Pfam" id="PF00156">
    <property type="entry name" value="Pribosyltran"/>
    <property type="match status" value="1"/>
</dbReference>
<dbReference type="AlphaFoldDB" id="A0A7J2U2S6"/>
<dbReference type="PANTHER" id="PTHR43864:SF1">
    <property type="entry name" value="XANTHINE PHOSPHORIBOSYLTRANSFERASE"/>
    <property type="match status" value="1"/>
</dbReference>
<evidence type="ECO:0000256" key="1">
    <source>
        <dbReference type="ARBA" id="ARBA00022679"/>
    </source>
</evidence>
<comment type="caution">
    <text evidence="4">The sequence shown here is derived from an EMBL/GenBank/DDBJ whole genome shotgun (WGS) entry which is preliminary data.</text>
</comment>
<accession>A0A7J2U2S6</accession>
<reference evidence="4" key="1">
    <citation type="journal article" date="2020" name="mSystems">
        <title>Genome- and Community-Level Interaction Insights into Carbon Utilization and Element Cycling Functions of Hydrothermarchaeota in Hydrothermal Sediment.</title>
        <authorList>
            <person name="Zhou Z."/>
            <person name="Liu Y."/>
            <person name="Xu W."/>
            <person name="Pan J."/>
            <person name="Luo Z.H."/>
            <person name="Li M."/>
        </authorList>
    </citation>
    <scope>NUCLEOTIDE SEQUENCE [LARGE SCALE GENOMIC DNA]</scope>
    <source>
        <strain evidence="4">SpSt-125</strain>
    </source>
</reference>
<keyword evidence="1" id="KW-0808">Transferase</keyword>
<protein>
    <recommendedName>
        <fullName evidence="3">Phosphoribosyltransferase domain-containing protein</fullName>
    </recommendedName>
</protein>
<dbReference type="EMBL" id="DSEU01000035">
    <property type="protein sequence ID" value="HEM66869.1"/>
    <property type="molecule type" value="Genomic_DNA"/>
</dbReference>